<feature type="compositionally biased region" description="Basic and acidic residues" evidence="8">
    <location>
        <begin position="7"/>
        <end position="19"/>
    </location>
</feature>
<evidence type="ECO:0000256" key="5">
    <source>
        <dbReference type="ARBA" id="ARBA00022692"/>
    </source>
</evidence>
<keyword evidence="7 9" id="KW-0472">Membrane</keyword>
<dbReference type="InterPro" id="IPR036259">
    <property type="entry name" value="MFS_trans_sf"/>
</dbReference>
<evidence type="ECO:0000256" key="1">
    <source>
        <dbReference type="ARBA" id="ARBA00004651"/>
    </source>
</evidence>
<evidence type="ECO:0000256" key="8">
    <source>
        <dbReference type="SAM" id="MobiDB-lite"/>
    </source>
</evidence>
<keyword evidence="4" id="KW-1003">Cell membrane</keyword>
<gene>
    <name evidence="11" type="ORF">CH338_07580</name>
</gene>
<evidence type="ECO:0000256" key="9">
    <source>
        <dbReference type="SAM" id="Phobius"/>
    </source>
</evidence>
<evidence type="ECO:0000313" key="11">
    <source>
        <dbReference type="EMBL" id="RAI39986.1"/>
    </source>
</evidence>
<feature type="compositionally biased region" description="Low complexity" evidence="8">
    <location>
        <begin position="110"/>
        <end position="122"/>
    </location>
</feature>
<dbReference type="GO" id="GO:0022857">
    <property type="term" value="F:transmembrane transporter activity"/>
    <property type="evidence" value="ECO:0007669"/>
    <property type="project" value="InterPro"/>
</dbReference>
<evidence type="ECO:0000256" key="4">
    <source>
        <dbReference type="ARBA" id="ARBA00022475"/>
    </source>
</evidence>
<dbReference type="CDD" id="cd17324">
    <property type="entry name" value="MFS_NepI_like"/>
    <property type="match status" value="1"/>
</dbReference>
<feature type="transmembrane region" description="Helical" evidence="9">
    <location>
        <begin position="365"/>
        <end position="385"/>
    </location>
</feature>
<dbReference type="SUPFAM" id="SSF103473">
    <property type="entry name" value="MFS general substrate transporter"/>
    <property type="match status" value="1"/>
</dbReference>
<feature type="transmembrane region" description="Helical" evidence="9">
    <location>
        <begin position="397"/>
        <end position="418"/>
    </location>
</feature>
<keyword evidence="6 9" id="KW-1133">Transmembrane helix</keyword>
<evidence type="ECO:0000256" key="7">
    <source>
        <dbReference type="ARBA" id="ARBA00023136"/>
    </source>
</evidence>
<feature type="transmembrane region" description="Helical" evidence="9">
    <location>
        <begin position="480"/>
        <end position="500"/>
    </location>
</feature>
<feature type="transmembrane region" description="Helical" evidence="9">
    <location>
        <begin position="424"/>
        <end position="444"/>
    </location>
</feature>
<feature type="domain" description="Major facilitator superfamily (MFS) profile" evidence="10">
    <location>
        <begin position="272"/>
        <end position="655"/>
    </location>
</feature>
<dbReference type="InterPro" id="IPR011701">
    <property type="entry name" value="MFS"/>
</dbReference>
<dbReference type="Proteomes" id="UP000248863">
    <property type="component" value="Unassembled WGS sequence"/>
</dbReference>
<dbReference type="PROSITE" id="PS50850">
    <property type="entry name" value="MFS"/>
    <property type="match status" value="1"/>
</dbReference>
<proteinExistence type="inferred from homology"/>
<protein>
    <recommendedName>
        <fullName evidence="10">Major facilitator superfamily (MFS) profile domain-containing protein</fullName>
    </recommendedName>
</protein>
<evidence type="ECO:0000259" key="10">
    <source>
        <dbReference type="PROSITE" id="PS50850"/>
    </source>
</evidence>
<dbReference type="PANTHER" id="PTHR43271">
    <property type="entry name" value="BLL2771 PROTEIN"/>
    <property type="match status" value="1"/>
</dbReference>
<feature type="transmembrane region" description="Helical" evidence="9">
    <location>
        <begin position="564"/>
        <end position="581"/>
    </location>
</feature>
<dbReference type="GO" id="GO:0005886">
    <property type="term" value="C:plasma membrane"/>
    <property type="evidence" value="ECO:0007669"/>
    <property type="project" value="UniProtKB-SubCell"/>
</dbReference>
<comment type="caution">
    <text evidence="11">The sequence shown here is derived from an EMBL/GenBank/DDBJ whole genome shotgun (WGS) entry which is preliminary data.</text>
</comment>
<keyword evidence="12" id="KW-1185">Reference proteome</keyword>
<dbReference type="Gene3D" id="1.20.1250.20">
    <property type="entry name" value="MFS general substrate transporter like domains"/>
    <property type="match status" value="1"/>
</dbReference>
<sequence>MVSGRGAELHPALDEDRAHGVRRQSPGRPLRRAELRRPDRDRLAGRHPARRDHALCGPAGAAIPYAGLRRERPRRRRLRPRLHQPQCERDAQRAGGAVRAADGDLRHGAGRPAGARRLGARPGQRRDRDAGVPGAAGGELRRFRSNPGARSRTALRRSRAAARQRLVARGALRRGARRSRPHLCRHRDGPLRVVRRRSAGFRVESISDQAGAGCRTLLADPERPILAGGPAPPSRPAAALEGWPGWCKLPARKDPTPHVPIPPPASPSFTRPIAVLSLAAFASQAQVRAADTVLPQIAADFAVTVGAASVVVSSYLVVHGTLQLVSGPVGDRFGKYRTVTIAAALASLLVLACALTNTLAGLTAMRLACGAAAACIIPLGMAYIGDTVPYERRQQVLGRYLGGQVMGQLFGQAAGGIVGDAFGWRAVFVVLGGIFMVAALALAIEARRNPLTKARGDDGPRIGMIAGYGIVLRNRWARTLMLIVFVEGALMFGGLAYVGADLVARFGLSFTLVGVVLGSFGLGGLIYASAVRVLVGRLGQVGLSIGGGATLGLAYAILALTPRWWLAPFGVMLLGLGFYMLHNTLQTNATQMSPEARGTGVALFSSSLFLGQPLGVAVWAPVYDRFGARPVFLVTAVLLPLIGLWFAAKLRGRARAV</sequence>
<feature type="transmembrane region" description="Helical" evidence="9">
    <location>
        <begin position="601"/>
        <end position="622"/>
    </location>
</feature>
<feature type="transmembrane region" description="Helical" evidence="9">
    <location>
        <begin position="339"/>
        <end position="359"/>
    </location>
</feature>
<name>A0A327KQ25_9BRAD</name>
<organism evidence="11 12">
    <name type="scientific">Rhodoplanes elegans</name>
    <dbReference type="NCBI Taxonomy" id="29408"/>
    <lineage>
        <taxon>Bacteria</taxon>
        <taxon>Pseudomonadati</taxon>
        <taxon>Pseudomonadota</taxon>
        <taxon>Alphaproteobacteria</taxon>
        <taxon>Hyphomicrobiales</taxon>
        <taxon>Nitrobacteraceae</taxon>
        <taxon>Rhodoplanes</taxon>
    </lineage>
</organism>
<dbReference type="Pfam" id="PF07690">
    <property type="entry name" value="MFS_1"/>
    <property type="match status" value="1"/>
</dbReference>
<dbReference type="AlphaFoldDB" id="A0A327KQ25"/>
<accession>A0A327KQ25</accession>
<dbReference type="InterPro" id="IPR020846">
    <property type="entry name" value="MFS_dom"/>
</dbReference>
<feature type="transmembrane region" description="Helical" evidence="9">
    <location>
        <begin position="628"/>
        <end position="648"/>
    </location>
</feature>
<dbReference type="PANTHER" id="PTHR43271:SF2">
    <property type="entry name" value="BLL2771 PROTEIN"/>
    <property type="match status" value="1"/>
</dbReference>
<feature type="compositionally biased region" description="Basic residues" evidence="8">
    <location>
        <begin position="153"/>
        <end position="162"/>
    </location>
</feature>
<keyword evidence="3" id="KW-0813">Transport</keyword>
<evidence type="ECO:0000256" key="6">
    <source>
        <dbReference type="ARBA" id="ARBA00022989"/>
    </source>
</evidence>
<feature type="compositionally biased region" description="Basic residues" evidence="8">
    <location>
        <begin position="71"/>
        <end position="82"/>
    </location>
</feature>
<evidence type="ECO:0000256" key="2">
    <source>
        <dbReference type="ARBA" id="ARBA00008335"/>
    </source>
</evidence>
<feature type="transmembrane region" description="Helical" evidence="9">
    <location>
        <begin position="506"/>
        <end position="528"/>
    </location>
</feature>
<evidence type="ECO:0000313" key="12">
    <source>
        <dbReference type="Proteomes" id="UP000248863"/>
    </source>
</evidence>
<comment type="subcellular location">
    <subcellularLocation>
        <location evidence="1">Cell membrane</location>
        <topology evidence="1">Multi-pass membrane protein</topology>
    </subcellularLocation>
</comment>
<feature type="region of interest" description="Disordered" evidence="8">
    <location>
        <begin position="1"/>
        <end position="162"/>
    </location>
</feature>
<dbReference type="EMBL" id="NPEU01000054">
    <property type="protein sequence ID" value="RAI39986.1"/>
    <property type="molecule type" value="Genomic_DNA"/>
</dbReference>
<reference evidence="11 12" key="1">
    <citation type="submission" date="2017-07" db="EMBL/GenBank/DDBJ databases">
        <title>Draft Genome Sequences of Select Purple Nonsulfur Bacteria.</title>
        <authorList>
            <person name="Lasarre B."/>
            <person name="Mckinlay J.B."/>
        </authorList>
    </citation>
    <scope>NUCLEOTIDE SEQUENCE [LARGE SCALE GENOMIC DNA]</scope>
    <source>
        <strain evidence="11 12">DSM 11907</strain>
    </source>
</reference>
<keyword evidence="5 9" id="KW-0812">Transmembrane</keyword>
<feature type="compositionally biased region" description="Basic and acidic residues" evidence="8">
    <location>
        <begin position="31"/>
        <end position="44"/>
    </location>
</feature>
<evidence type="ECO:0000256" key="3">
    <source>
        <dbReference type="ARBA" id="ARBA00022448"/>
    </source>
</evidence>
<feature type="transmembrane region" description="Helical" evidence="9">
    <location>
        <begin position="297"/>
        <end position="318"/>
    </location>
</feature>
<feature type="transmembrane region" description="Helical" evidence="9">
    <location>
        <begin position="540"/>
        <end position="558"/>
    </location>
</feature>
<comment type="similarity">
    <text evidence="2">Belongs to the major facilitator superfamily.</text>
</comment>